<comment type="caution">
    <text evidence="2">The sequence shown here is derived from an EMBL/GenBank/DDBJ whole genome shotgun (WGS) entry which is preliminary data.</text>
</comment>
<evidence type="ECO:0000256" key="1">
    <source>
        <dbReference type="SAM" id="MobiDB-lite"/>
    </source>
</evidence>
<evidence type="ECO:0000313" key="3">
    <source>
        <dbReference type="Proteomes" id="UP000463051"/>
    </source>
</evidence>
<evidence type="ECO:0008006" key="4">
    <source>
        <dbReference type="Google" id="ProtNLM"/>
    </source>
</evidence>
<feature type="region of interest" description="Disordered" evidence="1">
    <location>
        <begin position="1"/>
        <end position="23"/>
    </location>
</feature>
<evidence type="ECO:0000313" key="2">
    <source>
        <dbReference type="EMBL" id="MRN51961.1"/>
    </source>
</evidence>
<reference evidence="2 3" key="1">
    <citation type="submission" date="2019-11" db="EMBL/GenBank/DDBJ databases">
        <title>Paenibacillus monticola sp. nov., a novel PGPR strain isolated from mountain sample in China.</title>
        <authorList>
            <person name="Zhao Q."/>
            <person name="Li H.-P."/>
            <person name="Zhang J.-L."/>
        </authorList>
    </citation>
    <scope>NUCLEOTIDE SEQUENCE [LARGE SCALE GENOMIC DNA]</scope>
    <source>
        <strain evidence="2 3">LC-T2</strain>
    </source>
</reference>
<sequence length="127" mass="14469">MVSFGFHPVGKPKHKRGNRTQAQETAITAKVDKEVYRRASEAGYTCCERCGCSVPTYRFERCHMLNASQRGTGRAPWNIVVLCAPSNVEGTCHYWADKTTEGHDWKAAKQAELYIYYTTGEGKRFWK</sequence>
<dbReference type="AlphaFoldDB" id="A0A7X2H1R9"/>
<gene>
    <name evidence="2" type="ORF">GJB61_02970</name>
</gene>
<dbReference type="EMBL" id="WJXB01000001">
    <property type="protein sequence ID" value="MRN51961.1"/>
    <property type="molecule type" value="Genomic_DNA"/>
</dbReference>
<keyword evidence="3" id="KW-1185">Reference proteome</keyword>
<accession>A0A7X2H1R9</accession>
<protein>
    <recommendedName>
        <fullName evidence="4">HNH endonuclease</fullName>
    </recommendedName>
</protein>
<dbReference type="RefSeq" id="WP_154116939.1">
    <property type="nucleotide sequence ID" value="NZ_WJXB01000001.1"/>
</dbReference>
<organism evidence="2 3">
    <name type="scientific">Paenibacillus monticola</name>
    <dbReference type="NCBI Taxonomy" id="2666075"/>
    <lineage>
        <taxon>Bacteria</taxon>
        <taxon>Bacillati</taxon>
        <taxon>Bacillota</taxon>
        <taxon>Bacilli</taxon>
        <taxon>Bacillales</taxon>
        <taxon>Paenibacillaceae</taxon>
        <taxon>Paenibacillus</taxon>
    </lineage>
</organism>
<name>A0A7X2H1R9_9BACL</name>
<dbReference type="Gene3D" id="1.10.30.50">
    <property type="match status" value="1"/>
</dbReference>
<proteinExistence type="predicted"/>
<dbReference type="Proteomes" id="UP000463051">
    <property type="component" value="Unassembled WGS sequence"/>
</dbReference>